<dbReference type="SUPFAM" id="SSF47384">
    <property type="entry name" value="Homodimeric domain of signal transducing histidine kinase"/>
    <property type="match status" value="1"/>
</dbReference>
<dbReference type="InterPro" id="IPR013656">
    <property type="entry name" value="PAS_4"/>
</dbReference>
<dbReference type="GO" id="GO:0016791">
    <property type="term" value="F:phosphatase activity"/>
    <property type="evidence" value="ECO:0007669"/>
    <property type="project" value="TreeGrafter"/>
</dbReference>
<dbReference type="InterPro" id="IPR052016">
    <property type="entry name" value="Bact_Sigma-Reg"/>
</dbReference>
<accession>A0A3B0VFI3</accession>
<dbReference type="NCBIfam" id="TIGR00229">
    <property type="entry name" value="sensory_box"/>
    <property type="match status" value="1"/>
</dbReference>
<dbReference type="Pfam" id="PF01590">
    <property type="entry name" value="GAF"/>
    <property type="match status" value="2"/>
</dbReference>
<dbReference type="GO" id="GO:0000155">
    <property type="term" value="F:phosphorelay sensor kinase activity"/>
    <property type="evidence" value="ECO:0007669"/>
    <property type="project" value="InterPro"/>
</dbReference>
<dbReference type="InterPro" id="IPR029016">
    <property type="entry name" value="GAF-like_dom_sf"/>
</dbReference>
<dbReference type="Gene3D" id="1.10.287.130">
    <property type="match status" value="1"/>
</dbReference>
<dbReference type="PANTHER" id="PTHR43156">
    <property type="entry name" value="STAGE II SPORULATION PROTEIN E-RELATED"/>
    <property type="match status" value="1"/>
</dbReference>
<dbReference type="EMBL" id="UOEY01000047">
    <property type="protein sequence ID" value="VAW37692.1"/>
    <property type="molecule type" value="Genomic_DNA"/>
</dbReference>
<dbReference type="AlphaFoldDB" id="A0A3B0VFI3"/>
<keyword evidence="1" id="KW-0378">Hydrolase</keyword>
<dbReference type="CDD" id="cd00082">
    <property type="entry name" value="HisKA"/>
    <property type="match status" value="1"/>
</dbReference>
<dbReference type="InterPro" id="IPR035965">
    <property type="entry name" value="PAS-like_dom_sf"/>
</dbReference>
<sequence>MSDARHDNFSEKGFLALFQEVTRAITVTLDVEEVLRLIVQKVPAIIGVDAATIRLLDPSGKKLFLAASHGLSREYLGRGPIDTEESVTEALSGTPAAVYDAATDRRIQYPDEAKREGIKSILALPIAIRGKIIGVLRLLTKKPRRFREPEIEFAAALAEQCGIAIENARMYQDQERQLRYFETLNRIGKALNSATELREILDLIVTRLSRVMDLKGCTIRLLDPLKGHLELMAASGLSREYLARGSIDDELGTHQALQGEPVMIYDAATDPHIAYGEEAGREGVASILAVPIVVRKRIIGVLRLLTAEHREFSSAAVNFAMAVAEQGGIAIRNAINYDKISKLVTELEQHEHFLQNIIDSLNAELVVIDPDYRIIMVNKVFLAHYGGNEDLVVGRPCREVIRLCEPDDCPLDRVISTGKEAVCVRQVREGGRQRYFEVMASPVTAFGQDRGIDYIIQTTRDITSHIRLQEEHREKEKLAGVVEMARTAAHELNTPMFAALGTAQLLIEETTETDPLHGELATIIRSLKTMAELTGKMTRITRYKAKDYVGDIRIVDLGKASHS</sequence>
<name>A0A3B0VFI3_9ZZZZ</name>
<dbReference type="Pfam" id="PF00512">
    <property type="entry name" value="HisKA"/>
    <property type="match status" value="1"/>
</dbReference>
<feature type="domain" description="PAS" evidence="2">
    <location>
        <begin position="350"/>
        <end position="408"/>
    </location>
</feature>
<dbReference type="SUPFAM" id="SSF55781">
    <property type="entry name" value="GAF domain-like"/>
    <property type="match status" value="2"/>
</dbReference>
<dbReference type="InterPro" id="IPR036097">
    <property type="entry name" value="HisK_dim/P_sf"/>
</dbReference>
<dbReference type="Gene3D" id="3.30.450.40">
    <property type="match status" value="2"/>
</dbReference>
<dbReference type="InterPro" id="IPR000014">
    <property type="entry name" value="PAS"/>
</dbReference>
<dbReference type="PROSITE" id="PS50112">
    <property type="entry name" value="PAS"/>
    <property type="match status" value="1"/>
</dbReference>
<dbReference type="InterPro" id="IPR003661">
    <property type="entry name" value="HisK_dim/P_dom"/>
</dbReference>
<gene>
    <name evidence="3" type="ORF">MNBD_DELTA04-50</name>
</gene>
<evidence type="ECO:0000313" key="3">
    <source>
        <dbReference type="EMBL" id="VAW37692.1"/>
    </source>
</evidence>
<proteinExistence type="predicted"/>
<dbReference type="PANTHER" id="PTHR43156:SF2">
    <property type="entry name" value="STAGE II SPORULATION PROTEIN E"/>
    <property type="match status" value="1"/>
</dbReference>
<dbReference type="CDD" id="cd00130">
    <property type="entry name" value="PAS"/>
    <property type="match status" value="1"/>
</dbReference>
<dbReference type="InterPro" id="IPR003018">
    <property type="entry name" value="GAF"/>
</dbReference>
<dbReference type="SMART" id="SM00065">
    <property type="entry name" value="GAF"/>
    <property type="match status" value="2"/>
</dbReference>
<dbReference type="Gene3D" id="3.30.450.20">
    <property type="entry name" value="PAS domain"/>
    <property type="match status" value="1"/>
</dbReference>
<evidence type="ECO:0000256" key="1">
    <source>
        <dbReference type="ARBA" id="ARBA00022801"/>
    </source>
</evidence>
<protein>
    <recommendedName>
        <fullName evidence="2">PAS domain-containing protein</fullName>
    </recommendedName>
</protein>
<dbReference type="Pfam" id="PF08448">
    <property type="entry name" value="PAS_4"/>
    <property type="match status" value="1"/>
</dbReference>
<evidence type="ECO:0000259" key="2">
    <source>
        <dbReference type="PROSITE" id="PS50112"/>
    </source>
</evidence>
<dbReference type="SMART" id="SM00388">
    <property type="entry name" value="HisKA"/>
    <property type="match status" value="1"/>
</dbReference>
<dbReference type="SUPFAM" id="SSF55785">
    <property type="entry name" value="PYP-like sensor domain (PAS domain)"/>
    <property type="match status" value="1"/>
</dbReference>
<organism evidence="3">
    <name type="scientific">hydrothermal vent metagenome</name>
    <dbReference type="NCBI Taxonomy" id="652676"/>
    <lineage>
        <taxon>unclassified sequences</taxon>
        <taxon>metagenomes</taxon>
        <taxon>ecological metagenomes</taxon>
    </lineage>
</organism>
<reference evidence="3" key="1">
    <citation type="submission" date="2018-06" db="EMBL/GenBank/DDBJ databases">
        <authorList>
            <person name="Zhirakovskaya E."/>
        </authorList>
    </citation>
    <scope>NUCLEOTIDE SEQUENCE</scope>
</reference>